<sequence>MAELMIEEQDIINAICLYQAKHKFVPAEQVEVELFYDDVEGFYAEAFVNGMTVTMNTFDMTQALRMWIEEQLHQDPYATGIKFLLDDDRGIIASLM</sequence>
<dbReference type="EMBL" id="JACSQY010000001">
    <property type="protein sequence ID" value="MBD7906725.1"/>
    <property type="molecule type" value="Genomic_DNA"/>
</dbReference>
<evidence type="ECO:0000313" key="1">
    <source>
        <dbReference type="EMBL" id="MBD7906725.1"/>
    </source>
</evidence>
<organism evidence="1 2">
    <name type="scientific">Sporosarcina gallistercoris</name>
    <dbReference type="NCBI Taxonomy" id="2762245"/>
    <lineage>
        <taxon>Bacteria</taxon>
        <taxon>Bacillati</taxon>
        <taxon>Bacillota</taxon>
        <taxon>Bacilli</taxon>
        <taxon>Bacillales</taxon>
        <taxon>Caryophanaceae</taxon>
        <taxon>Sporosarcina</taxon>
    </lineage>
</organism>
<evidence type="ECO:0000313" key="2">
    <source>
        <dbReference type="Proteomes" id="UP000659496"/>
    </source>
</evidence>
<accession>A0ABR8PEX7</accession>
<reference evidence="1 2" key="1">
    <citation type="submission" date="2020-08" db="EMBL/GenBank/DDBJ databases">
        <title>A Genomic Blueprint of the Chicken Gut Microbiome.</title>
        <authorList>
            <person name="Gilroy R."/>
            <person name="Ravi A."/>
            <person name="Getino M."/>
            <person name="Pursley I."/>
            <person name="Horton D.L."/>
            <person name="Alikhan N.-F."/>
            <person name="Baker D."/>
            <person name="Gharbi K."/>
            <person name="Hall N."/>
            <person name="Watson M."/>
            <person name="Adriaenssens E.M."/>
            <person name="Foster-Nyarko E."/>
            <person name="Jarju S."/>
            <person name="Secka A."/>
            <person name="Antonio M."/>
            <person name="Oren A."/>
            <person name="Chaudhuri R."/>
            <person name="La Ragione R.M."/>
            <person name="Hildebrand F."/>
            <person name="Pallen M.J."/>
        </authorList>
    </citation>
    <scope>NUCLEOTIDE SEQUENCE [LARGE SCALE GENOMIC DNA]</scope>
    <source>
        <strain evidence="1 2">Sa3CUA8</strain>
    </source>
</reference>
<comment type="caution">
    <text evidence="1">The sequence shown here is derived from an EMBL/GenBank/DDBJ whole genome shotgun (WGS) entry which is preliminary data.</text>
</comment>
<protein>
    <submittedName>
        <fullName evidence="1">DUF2653 family protein</fullName>
    </submittedName>
</protein>
<dbReference type="Pfam" id="PF10850">
    <property type="entry name" value="DUF2653"/>
    <property type="match status" value="1"/>
</dbReference>
<dbReference type="InterPro" id="IPR020516">
    <property type="entry name" value="Uncharacterised_YxcD"/>
</dbReference>
<name>A0ABR8PEX7_9BACL</name>
<dbReference type="Proteomes" id="UP000659496">
    <property type="component" value="Unassembled WGS sequence"/>
</dbReference>
<keyword evidence="2" id="KW-1185">Reference proteome</keyword>
<proteinExistence type="predicted"/>
<gene>
    <name evidence="1" type="ORF">H9659_00090</name>
</gene>